<keyword evidence="10" id="KW-1185">Reference proteome</keyword>
<feature type="transmembrane region" description="Helical" evidence="6">
    <location>
        <begin position="29"/>
        <end position="46"/>
    </location>
</feature>
<dbReference type="InterPro" id="IPR003838">
    <property type="entry name" value="ABC3_permease_C"/>
</dbReference>
<evidence type="ECO:0000256" key="3">
    <source>
        <dbReference type="ARBA" id="ARBA00022692"/>
    </source>
</evidence>
<keyword evidence="4 6" id="KW-1133">Transmembrane helix</keyword>
<keyword evidence="2" id="KW-1003">Cell membrane</keyword>
<evidence type="ECO:0000256" key="5">
    <source>
        <dbReference type="ARBA" id="ARBA00023136"/>
    </source>
</evidence>
<feature type="transmembrane region" description="Helical" evidence="6">
    <location>
        <begin position="309"/>
        <end position="334"/>
    </location>
</feature>
<reference evidence="9 10" key="1">
    <citation type="submission" date="2020-07" db="EMBL/GenBank/DDBJ databases">
        <title>Luteimonas sp. SJ-92.</title>
        <authorList>
            <person name="Huang X.-X."/>
            <person name="Xu L."/>
            <person name="Sun J.-Q."/>
        </authorList>
    </citation>
    <scope>NUCLEOTIDE SEQUENCE [LARGE SCALE GENOMIC DNA]</scope>
    <source>
        <strain evidence="9 10">SJ-92</strain>
    </source>
</reference>
<evidence type="ECO:0000256" key="2">
    <source>
        <dbReference type="ARBA" id="ARBA00022475"/>
    </source>
</evidence>
<evidence type="ECO:0000313" key="10">
    <source>
        <dbReference type="Proteomes" id="UP000578091"/>
    </source>
</evidence>
<evidence type="ECO:0000256" key="1">
    <source>
        <dbReference type="ARBA" id="ARBA00004651"/>
    </source>
</evidence>
<dbReference type="PANTHER" id="PTHR30572:SF15">
    <property type="entry name" value="ABC TRANSPORTER PERMEASE"/>
    <property type="match status" value="1"/>
</dbReference>
<dbReference type="Pfam" id="PF12704">
    <property type="entry name" value="MacB_PCD"/>
    <property type="match status" value="1"/>
</dbReference>
<name>A0A853JE10_9GAMM</name>
<feature type="domain" description="MacB-like periplasmic core" evidence="8">
    <location>
        <begin position="73"/>
        <end position="279"/>
    </location>
</feature>
<dbReference type="AlphaFoldDB" id="A0A853JE10"/>
<evidence type="ECO:0000259" key="7">
    <source>
        <dbReference type="Pfam" id="PF02687"/>
    </source>
</evidence>
<protein>
    <submittedName>
        <fullName evidence="9">ABC transporter permease</fullName>
    </submittedName>
</protein>
<dbReference type="PANTHER" id="PTHR30572">
    <property type="entry name" value="MEMBRANE COMPONENT OF TRANSPORTER-RELATED"/>
    <property type="match status" value="1"/>
</dbReference>
<organism evidence="9 10">
    <name type="scientific">Luteimonas salinisoli</name>
    <dbReference type="NCBI Taxonomy" id="2752307"/>
    <lineage>
        <taxon>Bacteria</taxon>
        <taxon>Pseudomonadati</taxon>
        <taxon>Pseudomonadota</taxon>
        <taxon>Gammaproteobacteria</taxon>
        <taxon>Lysobacterales</taxon>
        <taxon>Lysobacteraceae</taxon>
        <taxon>Luteimonas</taxon>
    </lineage>
</organism>
<evidence type="ECO:0000256" key="6">
    <source>
        <dbReference type="SAM" id="Phobius"/>
    </source>
</evidence>
<dbReference type="GO" id="GO:0005886">
    <property type="term" value="C:plasma membrane"/>
    <property type="evidence" value="ECO:0007669"/>
    <property type="project" value="UniProtKB-SubCell"/>
</dbReference>
<evidence type="ECO:0000313" key="9">
    <source>
        <dbReference type="EMBL" id="NZA26972.1"/>
    </source>
</evidence>
<dbReference type="Pfam" id="PF02687">
    <property type="entry name" value="FtsX"/>
    <property type="match status" value="1"/>
</dbReference>
<accession>A0A853JE10</accession>
<sequence>MGKFKSFLFGCAMALVVLAGLAVWSFLPWPGLVALGVVLALWMLLTRSGRQAGSVTNVGISTLPQRLAASSVVVIGIAGVVAVLVALLAMAEGYRETLSSTGNEETAMVLRGGSAAEVMSVLERDAVLAVLQAPEVARDAEGQPLASAEIVVAANLPIRGGAPDEDGSVQLRGVGAEAWKVRPGMRIVEGRDFEPGRRELVVGTGARRQFLGLDPGSEVRLGSDVWTVAGVFESGDAMESEMWADAEIVAATYRRGSSRNSITAQLTDPGAFSAFKATLASDPRLQVEASTTAEYFAKQSEGMTKVLRIIGIVVGSIMAIGAVFGALNTMFATVASRAREIATLRAIGFRGMPVVVAVMLETMLLAAIGGVLGGLVAWLVFNGYTASTLAGGVGQLTFEFRVTPELLWNGLKWALAIGFVGGLFPAVRAARLPVTTALRAA</sequence>
<feature type="domain" description="ABC3 transporter permease C-terminal" evidence="7">
    <location>
        <begin position="313"/>
        <end position="433"/>
    </location>
</feature>
<keyword evidence="3 6" id="KW-0812">Transmembrane</keyword>
<keyword evidence="5 6" id="KW-0472">Membrane</keyword>
<comment type="subcellular location">
    <subcellularLocation>
        <location evidence="1">Cell membrane</location>
        <topology evidence="1">Multi-pass membrane protein</topology>
    </subcellularLocation>
</comment>
<comment type="caution">
    <text evidence="9">The sequence shown here is derived from an EMBL/GenBank/DDBJ whole genome shotgun (WGS) entry which is preliminary data.</text>
</comment>
<dbReference type="GO" id="GO:0022857">
    <property type="term" value="F:transmembrane transporter activity"/>
    <property type="evidence" value="ECO:0007669"/>
    <property type="project" value="TreeGrafter"/>
</dbReference>
<dbReference type="InterPro" id="IPR025857">
    <property type="entry name" value="MacB_PCD"/>
</dbReference>
<feature type="transmembrane region" description="Helical" evidence="6">
    <location>
        <begin position="354"/>
        <end position="381"/>
    </location>
</feature>
<gene>
    <name evidence="9" type="ORF">H0E84_11320</name>
</gene>
<dbReference type="Proteomes" id="UP000578091">
    <property type="component" value="Unassembled WGS sequence"/>
</dbReference>
<feature type="transmembrane region" description="Helical" evidence="6">
    <location>
        <begin position="410"/>
        <end position="430"/>
    </location>
</feature>
<dbReference type="EMBL" id="JACCKA010000069">
    <property type="protein sequence ID" value="NZA26972.1"/>
    <property type="molecule type" value="Genomic_DNA"/>
</dbReference>
<evidence type="ECO:0000256" key="4">
    <source>
        <dbReference type="ARBA" id="ARBA00022989"/>
    </source>
</evidence>
<proteinExistence type="predicted"/>
<dbReference type="InterPro" id="IPR050250">
    <property type="entry name" value="Macrolide_Exporter_MacB"/>
</dbReference>
<feature type="transmembrane region" description="Helical" evidence="6">
    <location>
        <begin position="67"/>
        <end position="91"/>
    </location>
</feature>
<evidence type="ECO:0000259" key="8">
    <source>
        <dbReference type="Pfam" id="PF12704"/>
    </source>
</evidence>
<dbReference type="RefSeq" id="WP_180678757.1">
    <property type="nucleotide sequence ID" value="NZ_JACCKA010000069.1"/>
</dbReference>